<name>A0A200QYT5_MACCD</name>
<keyword evidence="3" id="KW-0249">Electron transport</keyword>
<evidence type="ECO:0000256" key="1">
    <source>
        <dbReference type="ARBA" id="ARBA00022448"/>
    </source>
</evidence>
<dbReference type="NCBIfam" id="TIGR01068">
    <property type="entry name" value="thioredoxin"/>
    <property type="match status" value="1"/>
</dbReference>
<gene>
    <name evidence="7" type="ORF">BVC80_1313g48</name>
</gene>
<feature type="domain" description="Thioredoxin" evidence="6">
    <location>
        <begin position="38"/>
        <end position="182"/>
    </location>
</feature>
<dbReference type="InterPro" id="IPR013766">
    <property type="entry name" value="Thioredoxin_domain"/>
</dbReference>
<evidence type="ECO:0000313" key="7">
    <source>
        <dbReference type="EMBL" id="OVA15657.1"/>
    </source>
</evidence>
<keyword evidence="2" id="KW-0809">Transit peptide</keyword>
<evidence type="ECO:0000313" key="8">
    <source>
        <dbReference type="Proteomes" id="UP000195402"/>
    </source>
</evidence>
<dbReference type="GO" id="GO:0015035">
    <property type="term" value="F:protein-disulfide reductase activity"/>
    <property type="evidence" value="ECO:0007669"/>
    <property type="project" value="InterPro"/>
</dbReference>
<dbReference type="PANTHER" id="PTHR45663:SF21">
    <property type="entry name" value="THIOREDOXIN M3, CHLOROPLASTIC"/>
    <property type="match status" value="1"/>
</dbReference>
<dbReference type="PROSITE" id="PS00194">
    <property type="entry name" value="THIOREDOXIN_1"/>
    <property type="match status" value="1"/>
</dbReference>
<dbReference type="InterPro" id="IPR017937">
    <property type="entry name" value="Thioredoxin_CS"/>
</dbReference>
<protein>
    <submittedName>
        <fullName evidence="7">Thioredoxin</fullName>
    </submittedName>
</protein>
<organism evidence="7 8">
    <name type="scientific">Macleaya cordata</name>
    <name type="common">Five-seeded plume-poppy</name>
    <name type="synonym">Bocconia cordata</name>
    <dbReference type="NCBI Taxonomy" id="56857"/>
    <lineage>
        <taxon>Eukaryota</taxon>
        <taxon>Viridiplantae</taxon>
        <taxon>Streptophyta</taxon>
        <taxon>Embryophyta</taxon>
        <taxon>Tracheophyta</taxon>
        <taxon>Spermatophyta</taxon>
        <taxon>Magnoliopsida</taxon>
        <taxon>Ranunculales</taxon>
        <taxon>Papaveraceae</taxon>
        <taxon>Papaveroideae</taxon>
        <taxon>Macleaya</taxon>
    </lineage>
</organism>
<dbReference type="Gene3D" id="3.40.30.10">
    <property type="entry name" value="Glutaredoxin"/>
    <property type="match status" value="1"/>
</dbReference>
<evidence type="ECO:0000256" key="2">
    <source>
        <dbReference type="ARBA" id="ARBA00022946"/>
    </source>
</evidence>
<evidence type="ECO:0000259" key="6">
    <source>
        <dbReference type="PROSITE" id="PS51352"/>
    </source>
</evidence>
<dbReference type="EMBL" id="MVGT01000743">
    <property type="protein sequence ID" value="OVA15657.1"/>
    <property type="molecule type" value="Genomic_DNA"/>
</dbReference>
<dbReference type="InterPro" id="IPR036249">
    <property type="entry name" value="Thioredoxin-like_sf"/>
</dbReference>
<dbReference type="PRINTS" id="PR00421">
    <property type="entry name" value="THIOREDOXIN"/>
</dbReference>
<comment type="caution">
    <text evidence="7">The sequence shown here is derived from an EMBL/GenBank/DDBJ whole genome shotgun (WGS) entry which is preliminary data.</text>
</comment>
<evidence type="ECO:0000256" key="3">
    <source>
        <dbReference type="ARBA" id="ARBA00022982"/>
    </source>
</evidence>
<dbReference type="FunFam" id="3.40.30.10:FF:000001">
    <property type="entry name" value="Thioredoxin"/>
    <property type="match status" value="1"/>
</dbReference>
<evidence type="ECO:0000256" key="5">
    <source>
        <dbReference type="ARBA" id="ARBA00023284"/>
    </source>
</evidence>
<reference evidence="7 8" key="1">
    <citation type="journal article" date="2017" name="Mol. Plant">
        <title>The Genome of Medicinal Plant Macleaya cordata Provides New Insights into Benzylisoquinoline Alkaloids Metabolism.</title>
        <authorList>
            <person name="Liu X."/>
            <person name="Liu Y."/>
            <person name="Huang P."/>
            <person name="Ma Y."/>
            <person name="Qing Z."/>
            <person name="Tang Q."/>
            <person name="Cao H."/>
            <person name="Cheng P."/>
            <person name="Zheng Y."/>
            <person name="Yuan Z."/>
            <person name="Zhou Y."/>
            <person name="Liu J."/>
            <person name="Tang Z."/>
            <person name="Zhuo Y."/>
            <person name="Zhang Y."/>
            <person name="Yu L."/>
            <person name="Huang J."/>
            <person name="Yang P."/>
            <person name="Peng Q."/>
            <person name="Zhang J."/>
            <person name="Jiang W."/>
            <person name="Zhang Z."/>
            <person name="Lin K."/>
            <person name="Ro D.K."/>
            <person name="Chen X."/>
            <person name="Xiong X."/>
            <person name="Shang Y."/>
            <person name="Huang S."/>
            <person name="Zeng J."/>
        </authorList>
    </citation>
    <scope>NUCLEOTIDE SEQUENCE [LARGE SCALE GENOMIC DNA]</scope>
    <source>
        <strain evidence="8">cv. BLH2017</strain>
        <tissue evidence="7">Root</tissue>
    </source>
</reference>
<dbReference type="PANTHER" id="PTHR45663">
    <property type="entry name" value="GEO12009P1"/>
    <property type="match status" value="1"/>
</dbReference>
<evidence type="ECO:0000256" key="4">
    <source>
        <dbReference type="ARBA" id="ARBA00023157"/>
    </source>
</evidence>
<keyword evidence="5" id="KW-0676">Redox-active center</keyword>
<dbReference type="OrthoDB" id="2121326at2759"/>
<dbReference type="CDD" id="cd02947">
    <property type="entry name" value="TRX_family"/>
    <property type="match status" value="1"/>
</dbReference>
<dbReference type="Proteomes" id="UP000195402">
    <property type="component" value="Unassembled WGS sequence"/>
</dbReference>
<dbReference type="SUPFAM" id="SSF52833">
    <property type="entry name" value="Thioredoxin-like"/>
    <property type="match status" value="1"/>
</dbReference>
<proteinExistence type="predicted"/>
<dbReference type="AlphaFoldDB" id="A0A200QYT5"/>
<dbReference type="PROSITE" id="PS51352">
    <property type="entry name" value="THIOREDOXIN_2"/>
    <property type="match status" value="1"/>
</dbReference>
<dbReference type="InterPro" id="IPR005746">
    <property type="entry name" value="Thioredoxin"/>
</dbReference>
<accession>A0A200QYT5</accession>
<keyword evidence="8" id="KW-1185">Reference proteome</keyword>
<dbReference type="FunCoup" id="A0A200QYT5">
    <property type="interactions" value="121"/>
</dbReference>
<dbReference type="InParanoid" id="A0A200QYT5"/>
<dbReference type="STRING" id="56857.A0A200QYT5"/>
<dbReference type="OMA" id="KGFGTWK"/>
<dbReference type="Pfam" id="PF00085">
    <property type="entry name" value="Thioredoxin"/>
    <property type="match status" value="1"/>
</dbReference>
<dbReference type="GO" id="GO:0005737">
    <property type="term" value="C:cytoplasm"/>
    <property type="evidence" value="ECO:0007669"/>
    <property type="project" value="TreeGrafter"/>
</dbReference>
<keyword evidence="4" id="KW-1015">Disulfide bond</keyword>
<keyword evidence="1" id="KW-0813">Transport</keyword>
<sequence length="182" mass="20589">MAIVYCAPMTLPCVRFMNKRICSSSLHPHQIGSSKSMHLKAREAIRFPVHSIHYSLSSEKKNLSQSLMVSCIRRDEPAEVTEDTWDEYVLSSDVPVLVEFWAAWCGPCRMVHREIEEIAKDYAGKIKCYMLKADDDVQVAEKYGVKAVPVVLLFKNGEKQDSVIGTMPKYIYAAAIEKLLTS</sequence>